<evidence type="ECO:0000313" key="2">
    <source>
        <dbReference type="EMBL" id="CAE0718148.1"/>
    </source>
</evidence>
<reference evidence="2" key="1">
    <citation type="submission" date="2021-01" db="EMBL/GenBank/DDBJ databases">
        <authorList>
            <person name="Corre E."/>
            <person name="Pelletier E."/>
            <person name="Niang G."/>
            <person name="Scheremetjew M."/>
            <person name="Finn R."/>
            <person name="Kale V."/>
            <person name="Holt S."/>
            <person name="Cochrane G."/>
            <person name="Meng A."/>
            <person name="Brown T."/>
            <person name="Cohen L."/>
        </authorList>
    </citation>
    <scope>NUCLEOTIDE SEQUENCE</scope>
    <source>
        <strain evidence="2">10249 10 AB</strain>
    </source>
</reference>
<feature type="compositionally biased region" description="Basic and acidic residues" evidence="1">
    <location>
        <begin position="1"/>
        <end position="21"/>
    </location>
</feature>
<feature type="compositionally biased region" description="Polar residues" evidence="1">
    <location>
        <begin position="193"/>
        <end position="223"/>
    </location>
</feature>
<feature type="region of interest" description="Disordered" evidence="1">
    <location>
        <begin position="1"/>
        <end position="33"/>
    </location>
</feature>
<gene>
    <name evidence="2" type="ORF">PAUS00366_LOCUS10902</name>
</gene>
<dbReference type="EMBL" id="HBIX01014918">
    <property type="protein sequence ID" value="CAE0718148.1"/>
    <property type="molecule type" value="Transcribed_RNA"/>
</dbReference>
<dbReference type="AlphaFoldDB" id="A0A7S4AK07"/>
<proteinExistence type="predicted"/>
<feature type="region of interest" description="Disordered" evidence="1">
    <location>
        <begin position="185"/>
        <end position="223"/>
    </location>
</feature>
<sequence>MKSITDHEHLRYTPSFSDHHTSRNITHQGRKNNNMSCKVARVRVRKSSLKRLTFDNDDESEGETKNVQFTTIEIRDYPQCLGDHPDVNRGAPVSLDWDYQSEKSYDIEEYEQRSCQKKRSEQQMIRLAFEREYILQKLGYSKEEIENRSKTVKKDRKKRSQTRRTMIFEPFMIISEETQRWIAKRKNKKNERNGSSKPIRSSSHDNLTLISSASEEGSTHFCQ</sequence>
<evidence type="ECO:0000256" key="1">
    <source>
        <dbReference type="SAM" id="MobiDB-lite"/>
    </source>
</evidence>
<protein>
    <submittedName>
        <fullName evidence="2">Uncharacterized protein</fullName>
    </submittedName>
</protein>
<organism evidence="2">
    <name type="scientific">Pseudo-nitzschia australis</name>
    <dbReference type="NCBI Taxonomy" id="44445"/>
    <lineage>
        <taxon>Eukaryota</taxon>
        <taxon>Sar</taxon>
        <taxon>Stramenopiles</taxon>
        <taxon>Ochrophyta</taxon>
        <taxon>Bacillariophyta</taxon>
        <taxon>Bacillariophyceae</taxon>
        <taxon>Bacillariophycidae</taxon>
        <taxon>Bacillariales</taxon>
        <taxon>Bacillariaceae</taxon>
        <taxon>Pseudo-nitzschia</taxon>
    </lineage>
</organism>
<name>A0A7S4AK07_9STRA</name>
<feature type="compositionally biased region" description="Polar residues" evidence="1">
    <location>
        <begin position="23"/>
        <end position="33"/>
    </location>
</feature>
<accession>A0A7S4AK07</accession>